<sequence>MPARRPAHPLRIGIVCPYSLSIPGGVQAQVMGLARELRKMGHETRVLGPCDGPPPASFVSPLGNSLPTASNGSVVPIAPDPSAQFRIIQLLNDEQFDVLHVHEPLAPGASETALFLHPAPIVGTFHAAGESASYRLLTAPLSRLADNIAHRVVVSKDALALIQGYMGGEYEVLFNGVELDRFTGAVPRRLDGQTIFFCGRHEERKGLDVLLAACAELPATVRVLVAGSGPDTKRLQLEFAADARIEWLGRISDEEKMEYLKGASVFCAPSLRGESFGVVLIEAMAAGTPVVASALDGYRNVATDGVDALLCEPGDVAALAAALRRVLDDAQLAASLRHAGTRRAEDFSMASLAAAYAAIYERVVREHRAAQGVITSRVPRLRRAVQRMMR</sequence>
<accession>A0A6J7DI49</accession>
<dbReference type="PANTHER" id="PTHR45947:SF3">
    <property type="entry name" value="SULFOQUINOVOSYL TRANSFERASE SQD2"/>
    <property type="match status" value="1"/>
</dbReference>
<feature type="domain" description="Glycosyl transferase family 1" evidence="1">
    <location>
        <begin position="190"/>
        <end position="341"/>
    </location>
</feature>
<dbReference type="AlphaFoldDB" id="A0A6J7DI49"/>
<dbReference type="Pfam" id="PF13439">
    <property type="entry name" value="Glyco_transf_4"/>
    <property type="match status" value="1"/>
</dbReference>
<dbReference type="InterPro" id="IPR028098">
    <property type="entry name" value="Glyco_trans_4-like_N"/>
</dbReference>
<reference evidence="3" key="1">
    <citation type="submission" date="2020-05" db="EMBL/GenBank/DDBJ databases">
        <authorList>
            <person name="Chiriac C."/>
            <person name="Salcher M."/>
            <person name="Ghai R."/>
            <person name="Kavagutti S V."/>
        </authorList>
    </citation>
    <scope>NUCLEOTIDE SEQUENCE</scope>
</reference>
<dbReference type="GO" id="GO:0016757">
    <property type="term" value="F:glycosyltransferase activity"/>
    <property type="evidence" value="ECO:0007669"/>
    <property type="project" value="InterPro"/>
</dbReference>
<name>A0A6J7DI49_9ZZZZ</name>
<dbReference type="InterPro" id="IPR001296">
    <property type="entry name" value="Glyco_trans_1"/>
</dbReference>
<dbReference type="EMBL" id="CAFBLP010000010">
    <property type="protein sequence ID" value="CAB4866903.1"/>
    <property type="molecule type" value="Genomic_DNA"/>
</dbReference>
<proteinExistence type="predicted"/>
<gene>
    <name evidence="3" type="ORF">UFOPK3376_00589</name>
</gene>
<feature type="domain" description="Glycosyltransferase subfamily 4-like N-terminal" evidence="2">
    <location>
        <begin position="23"/>
        <end position="181"/>
    </location>
</feature>
<dbReference type="Pfam" id="PF00534">
    <property type="entry name" value="Glycos_transf_1"/>
    <property type="match status" value="1"/>
</dbReference>
<dbReference type="InterPro" id="IPR050194">
    <property type="entry name" value="Glycosyltransferase_grp1"/>
</dbReference>
<dbReference type="PANTHER" id="PTHR45947">
    <property type="entry name" value="SULFOQUINOVOSYL TRANSFERASE SQD2"/>
    <property type="match status" value="1"/>
</dbReference>
<organism evidence="3">
    <name type="scientific">freshwater metagenome</name>
    <dbReference type="NCBI Taxonomy" id="449393"/>
    <lineage>
        <taxon>unclassified sequences</taxon>
        <taxon>metagenomes</taxon>
        <taxon>ecological metagenomes</taxon>
    </lineage>
</organism>
<evidence type="ECO:0000259" key="2">
    <source>
        <dbReference type="Pfam" id="PF13439"/>
    </source>
</evidence>
<dbReference type="SUPFAM" id="SSF53756">
    <property type="entry name" value="UDP-Glycosyltransferase/glycogen phosphorylase"/>
    <property type="match status" value="1"/>
</dbReference>
<dbReference type="CDD" id="cd03801">
    <property type="entry name" value="GT4_PimA-like"/>
    <property type="match status" value="1"/>
</dbReference>
<dbReference type="Gene3D" id="3.40.50.2000">
    <property type="entry name" value="Glycogen Phosphorylase B"/>
    <property type="match status" value="2"/>
</dbReference>
<protein>
    <submittedName>
        <fullName evidence="3">Unannotated protein</fullName>
    </submittedName>
</protein>
<evidence type="ECO:0000259" key="1">
    <source>
        <dbReference type="Pfam" id="PF00534"/>
    </source>
</evidence>
<evidence type="ECO:0000313" key="3">
    <source>
        <dbReference type="EMBL" id="CAB4866903.1"/>
    </source>
</evidence>